<dbReference type="EMBL" id="UGQU01000003">
    <property type="protein sequence ID" value="STZ63982.1"/>
    <property type="molecule type" value="Genomic_DNA"/>
</dbReference>
<sequence length="199" mass="23337">MTQNLFDNIHIANKSYQELLDLFNINIQDDCDYYPIIAYHLLKNNEQNIIDNFENFNDVQKVAIIDAFGFFDNISNNAQDFLLSFLDSKNNNFTFSAILSLKNKENYYSDLIEKFLYSDDVMIKNSAIQYFAKKKGLLFKDELRKLLNDKNEFIREVALDELDDLDDEDLINDALYCLNDNSESVKDLANYIVNRLKQS</sequence>
<dbReference type="SUPFAM" id="SSF48371">
    <property type="entry name" value="ARM repeat"/>
    <property type="match status" value="1"/>
</dbReference>
<dbReference type="AlphaFoldDB" id="A0A378TVQ9"/>
<dbReference type="InterPro" id="IPR011989">
    <property type="entry name" value="ARM-like"/>
</dbReference>
<dbReference type="RefSeq" id="WP_115008249.1">
    <property type="nucleotide sequence ID" value="NZ_UGQU01000003.1"/>
</dbReference>
<name>A0A378TVQ9_MORLA</name>
<dbReference type="InterPro" id="IPR016024">
    <property type="entry name" value="ARM-type_fold"/>
</dbReference>
<accession>A0A378TVQ9</accession>
<evidence type="ECO:0008006" key="3">
    <source>
        <dbReference type="Google" id="ProtNLM"/>
    </source>
</evidence>
<gene>
    <name evidence="1" type="ORF">NCTC10359_02426</name>
</gene>
<reference evidence="1 2" key="1">
    <citation type="submission" date="2018-06" db="EMBL/GenBank/DDBJ databases">
        <authorList>
            <consortium name="Pathogen Informatics"/>
            <person name="Doyle S."/>
        </authorList>
    </citation>
    <scope>NUCLEOTIDE SEQUENCE [LARGE SCALE GENOMIC DNA]</scope>
    <source>
        <strain evidence="1 2">NCTC10359</strain>
    </source>
</reference>
<dbReference type="Proteomes" id="UP000254437">
    <property type="component" value="Unassembled WGS sequence"/>
</dbReference>
<protein>
    <recommendedName>
        <fullName evidence="3">HEAT repeat domain-containing protein</fullName>
    </recommendedName>
</protein>
<proteinExistence type="predicted"/>
<evidence type="ECO:0000313" key="1">
    <source>
        <dbReference type="EMBL" id="STZ63982.1"/>
    </source>
</evidence>
<organism evidence="1 2">
    <name type="scientific">Moraxella lacunata</name>
    <dbReference type="NCBI Taxonomy" id="477"/>
    <lineage>
        <taxon>Bacteria</taxon>
        <taxon>Pseudomonadati</taxon>
        <taxon>Pseudomonadota</taxon>
        <taxon>Gammaproteobacteria</taxon>
        <taxon>Moraxellales</taxon>
        <taxon>Moraxellaceae</taxon>
        <taxon>Moraxella</taxon>
    </lineage>
</organism>
<dbReference type="Gene3D" id="1.25.10.10">
    <property type="entry name" value="Leucine-rich Repeat Variant"/>
    <property type="match status" value="1"/>
</dbReference>
<evidence type="ECO:0000313" key="2">
    <source>
        <dbReference type="Proteomes" id="UP000254437"/>
    </source>
</evidence>